<accession>A0A8H4J4B8</accession>
<evidence type="ECO:0000313" key="2">
    <source>
        <dbReference type="EMBL" id="KAF4311572.1"/>
    </source>
</evidence>
<gene>
    <name evidence="2" type="ORF">GTA08_BOTSDO12882</name>
</gene>
<keyword evidence="3" id="KW-1185">Reference proteome</keyword>
<evidence type="ECO:0000313" key="3">
    <source>
        <dbReference type="Proteomes" id="UP000572817"/>
    </source>
</evidence>
<name>A0A8H4J4B8_9PEZI</name>
<evidence type="ECO:0000256" key="1">
    <source>
        <dbReference type="SAM" id="MobiDB-lite"/>
    </source>
</evidence>
<feature type="region of interest" description="Disordered" evidence="1">
    <location>
        <begin position="16"/>
        <end position="321"/>
    </location>
</feature>
<feature type="compositionally biased region" description="Low complexity" evidence="1">
    <location>
        <begin position="264"/>
        <end position="273"/>
    </location>
</feature>
<feature type="region of interest" description="Disordered" evidence="1">
    <location>
        <begin position="424"/>
        <end position="446"/>
    </location>
</feature>
<feature type="compositionally biased region" description="Low complexity" evidence="1">
    <location>
        <begin position="151"/>
        <end position="165"/>
    </location>
</feature>
<feature type="compositionally biased region" description="Pro residues" evidence="1">
    <location>
        <begin position="30"/>
        <end position="46"/>
    </location>
</feature>
<organism evidence="2 3">
    <name type="scientific">Botryosphaeria dothidea</name>
    <dbReference type="NCBI Taxonomy" id="55169"/>
    <lineage>
        <taxon>Eukaryota</taxon>
        <taxon>Fungi</taxon>
        <taxon>Dikarya</taxon>
        <taxon>Ascomycota</taxon>
        <taxon>Pezizomycotina</taxon>
        <taxon>Dothideomycetes</taxon>
        <taxon>Dothideomycetes incertae sedis</taxon>
        <taxon>Botryosphaeriales</taxon>
        <taxon>Botryosphaeriaceae</taxon>
        <taxon>Botryosphaeria</taxon>
    </lineage>
</organism>
<feature type="compositionally biased region" description="Gly residues" evidence="1">
    <location>
        <begin position="166"/>
        <end position="177"/>
    </location>
</feature>
<dbReference type="Proteomes" id="UP000572817">
    <property type="component" value="Unassembled WGS sequence"/>
</dbReference>
<feature type="compositionally biased region" description="Pro residues" evidence="1">
    <location>
        <begin position="299"/>
        <end position="314"/>
    </location>
</feature>
<feature type="compositionally biased region" description="Basic and acidic residues" evidence="1">
    <location>
        <begin position="203"/>
        <end position="215"/>
    </location>
</feature>
<comment type="caution">
    <text evidence="2">The sequence shown here is derived from an EMBL/GenBank/DDBJ whole genome shotgun (WGS) entry which is preliminary data.</text>
</comment>
<feature type="compositionally biased region" description="Acidic residues" evidence="1">
    <location>
        <begin position="220"/>
        <end position="235"/>
    </location>
</feature>
<dbReference type="AlphaFoldDB" id="A0A8H4J4B8"/>
<sequence>MSAGLMLAMAMHPGTHPFNTRPYTAGVAYTPPPPPPPSTSPAPSPAHSPRKDPKLAWPWGRAVSGYEDASPTLGPSHHLSPTPPPQQRVHSAPSTPLKEQDLSDFFAKYDLLSTGGAPGKPRGDAAMKGVVPEKGQHEVDAPDWAAEPGDAASGRRPTRSTSRSGGRAGSSSGGGRGSTPARRTRGRGAAGGSGDDDEGNGDDAEKGRGKDRLDIVEISSGEESDEEEQSSDDPLDLVTPAKTQKRPKGKAKAVSFAVSPAPPGRAEGAAPAAKRSRKDTDDDEPAQRYFGPKKDRAGPFPPPSRRPGDEPPVPAQDRIAPWGETWWADRAPVFDFGETVFAQAYQSVQITADLARGKDGKRPQMADPESLPWTSRFGLPAPEDMPMMAAREKEFERDGVWDLQKALPILFDGDGSERTVEEVFPTYPDCNPQSNWKGKGRAQRRT</sequence>
<protein>
    <submittedName>
        <fullName evidence="2">1-aminocyclopropane-1-carboxylate deaminase</fullName>
    </submittedName>
</protein>
<dbReference type="OrthoDB" id="10569017at2759"/>
<proteinExistence type="predicted"/>
<reference evidence="2" key="1">
    <citation type="submission" date="2020-04" db="EMBL/GenBank/DDBJ databases">
        <title>Genome Assembly and Annotation of Botryosphaeria dothidea sdau 11-99, a Latent Pathogen of Apple Fruit Ring Rot in China.</title>
        <authorList>
            <person name="Yu C."/>
            <person name="Diao Y."/>
            <person name="Lu Q."/>
            <person name="Zhao J."/>
            <person name="Cui S."/>
            <person name="Peng C."/>
            <person name="He B."/>
            <person name="Liu H."/>
        </authorList>
    </citation>
    <scope>NUCLEOTIDE SEQUENCE [LARGE SCALE GENOMIC DNA]</scope>
    <source>
        <strain evidence="2">Sdau11-99</strain>
    </source>
</reference>
<feature type="region of interest" description="Disordered" evidence="1">
    <location>
        <begin position="356"/>
        <end position="379"/>
    </location>
</feature>
<dbReference type="EMBL" id="WWBZ02000009">
    <property type="protein sequence ID" value="KAF4311572.1"/>
    <property type="molecule type" value="Genomic_DNA"/>
</dbReference>